<evidence type="ECO:0000313" key="2">
    <source>
        <dbReference type="Proteomes" id="UP000292958"/>
    </source>
</evidence>
<accession>A0A4Q7YT14</accession>
<reference evidence="1 2" key="1">
    <citation type="submission" date="2019-02" db="EMBL/GenBank/DDBJ databases">
        <title>Genomic Encyclopedia of Archaeal and Bacterial Type Strains, Phase II (KMG-II): from individual species to whole genera.</title>
        <authorList>
            <person name="Goeker M."/>
        </authorList>
    </citation>
    <scope>NUCLEOTIDE SEQUENCE [LARGE SCALE GENOMIC DNA]</scope>
    <source>
        <strain evidence="1 2">DSM 18101</strain>
    </source>
</reference>
<comment type="caution">
    <text evidence="1">The sequence shown here is derived from an EMBL/GenBank/DDBJ whole genome shotgun (WGS) entry which is preliminary data.</text>
</comment>
<dbReference type="AlphaFoldDB" id="A0A4Q7YT14"/>
<dbReference type="Gene3D" id="1.20.120.450">
    <property type="entry name" value="dinb family like domain"/>
    <property type="match status" value="1"/>
</dbReference>
<dbReference type="RefSeq" id="WP_130418469.1">
    <property type="nucleotide sequence ID" value="NZ_SHKW01000001.1"/>
</dbReference>
<keyword evidence="2" id="KW-1185">Reference proteome</keyword>
<gene>
    <name evidence="1" type="ORF">BDD14_1860</name>
</gene>
<organism evidence="1 2">
    <name type="scientific">Edaphobacter modestus</name>
    <dbReference type="NCBI Taxonomy" id="388466"/>
    <lineage>
        <taxon>Bacteria</taxon>
        <taxon>Pseudomonadati</taxon>
        <taxon>Acidobacteriota</taxon>
        <taxon>Terriglobia</taxon>
        <taxon>Terriglobales</taxon>
        <taxon>Acidobacteriaceae</taxon>
        <taxon>Edaphobacter</taxon>
    </lineage>
</organism>
<name>A0A4Q7YT14_9BACT</name>
<evidence type="ECO:0000313" key="1">
    <source>
        <dbReference type="EMBL" id="RZU40404.1"/>
    </source>
</evidence>
<protein>
    <submittedName>
        <fullName evidence="1">Uncharacterized protein DUF1569</fullName>
    </submittedName>
</protein>
<dbReference type="Pfam" id="PF07606">
    <property type="entry name" value="DUF1569"/>
    <property type="match status" value="1"/>
</dbReference>
<dbReference type="InterPro" id="IPR011463">
    <property type="entry name" value="DUF1569"/>
</dbReference>
<dbReference type="Proteomes" id="UP000292958">
    <property type="component" value="Unassembled WGS sequence"/>
</dbReference>
<proteinExistence type="predicted"/>
<dbReference type="OrthoDB" id="2599194at2"/>
<dbReference type="EMBL" id="SHKW01000001">
    <property type="protein sequence ID" value="RZU40404.1"/>
    <property type="molecule type" value="Genomic_DNA"/>
</dbReference>
<sequence length="183" mass="21766">MNVFRAALARDFWITGIAIARYMPRAFRVKQVDGNQFFTEEKRQEYRRRVESVTPNSQRQWGTMEVDQMLHHLNLACGGSQGFYDLPDESYLISRTLFKWILVDWYPEQPVGLRLPTGFKIPHSQRFEFAYEKSQLLKILEVDWNGRTKDAWKPHPMFGKMTPKEWGKLLQIHVDYHLRQFAA</sequence>
<dbReference type="InterPro" id="IPR034660">
    <property type="entry name" value="DinB/YfiT-like"/>
</dbReference>